<evidence type="ECO:0000313" key="3">
    <source>
        <dbReference type="Proteomes" id="UP000241639"/>
    </source>
</evidence>
<evidence type="ECO:0000313" key="2">
    <source>
        <dbReference type="EMBL" id="PTM56428.1"/>
    </source>
</evidence>
<dbReference type="EMBL" id="PZZP01000002">
    <property type="protein sequence ID" value="PTM56428.1"/>
    <property type="molecule type" value="Genomic_DNA"/>
</dbReference>
<reference evidence="2 3" key="1">
    <citation type="submission" date="2018-04" db="EMBL/GenBank/DDBJ databases">
        <title>Genomic Encyclopedia of Archaeal and Bacterial Type Strains, Phase II (KMG-II): from individual species to whole genera.</title>
        <authorList>
            <person name="Goeker M."/>
        </authorList>
    </citation>
    <scope>NUCLEOTIDE SEQUENCE [LARGE SCALE GENOMIC DNA]</scope>
    <source>
        <strain evidence="2 3">DSM 45169</strain>
    </source>
</reference>
<keyword evidence="1" id="KW-1133">Transmembrane helix</keyword>
<feature type="transmembrane region" description="Helical" evidence="1">
    <location>
        <begin position="37"/>
        <end position="58"/>
    </location>
</feature>
<protein>
    <submittedName>
        <fullName evidence="2">Uncharacterized protein</fullName>
    </submittedName>
</protein>
<name>A0A2T4Z3F9_9BACL</name>
<gene>
    <name evidence="2" type="ORF">C8J48_2750</name>
</gene>
<dbReference type="RefSeq" id="WP_107727772.1">
    <property type="nucleotide sequence ID" value="NZ_PZZP01000002.1"/>
</dbReference>
<keyword evidence="1" id="KW-0472">Membrane</keyword>
<organism evidence="2 3">
    <name type="scientific">Desmospora activa DSM 45169</name>
    <dbReference type="NCBI Taxonomy" id="1121389"/>
    <lineage>
        <taxon>Bacteria</taxon>
        <taxon>Bacillati</taxon>
        <taxon>Bacillota</taxon>
        <taxon>Bacilli</taxon>
        <taxon>Bacillales</taxon>
        <taxon>Thermoactinomycetaceae</taxon>
        <taxon>Desmospora</taxon>
    </lineage>
</organism>
<keyword evidence="3" id="KW-1185">Reference proteome</keyword>
<accession>A0A2T4Z3F9</accession>
<sequence length="61" mass="6624">MLTNLPYIIAATGASIFALGFGLLIEKTKLMKKAHDINVSFWSSFLVMAVGSALFFLGHYG</sequence>
<feature type="transmembrane region" description="Helical" evidence="1">
    <location>
        <begin position="6"/>
        <end position="25"/>
    </location>
</feature>
<keyword evidence="1" id="KW-0812">Transmembrane</keyword>
<proteinExistence type="predicted"/>
<dbReference type="Proteomes" id="UP000241639">
    <property type="component" value="Unassembled WGS sequence"/>
</dbReference>
<dbReference type="AlphaFoldDB" id="A0A2T4Z3F9"/>
<comment type="caution">
    <text evidence="2">The sequence shown here is derived from an EMBL/GenBank/DDBJ whole genome shotgun (WGS) entry which is preliminary data.</text>
</comment>
<evidence type="ECO:0000256" key="1">
    <source>
        <dbReference type="SAM" id="Phobius"/>
    </source>
</evidence>